<dbReference type="InterPro" id="IPR058512">
    <property type="entry name" value="DUF8199"/>
</dbReference>
<dbReference type="InterPro" id="IPR058060">
    <property type="entry name" value="HYC_CC_PP"/>
</dbReference>
<evidence type="ECO:0000313" key="3">
    <source>
        <dbReference type="Proteomes" id="UP000316167"/>
    </source>
</evidence>
<comment type="caution">
    <text evidence="2">The sequence shown here is derived from an EMBL/GenBank/DDBJ whole genome shotgun (WGS) entry which is preliminary data.</text>
</comment>
<accession>A0A562S8F9</accession>
<keyword evidence="3" id="KW-1185">Reference proteome</keyword>
<feature type="signal peptide" evidence="1">
    <location>
        <begin position="1"/>
        <end position="20"/>
    </location>
</feature>
<feature type="chain" id="PRO_5021792574" evidence="1">
    <location>
        <begin position="21"/>
        <end position="132"/>
    </location>
</feature>
<protein>
    <submittedName>
        <fullName evidence="2">Uncharacterized protein</fullName>
    </submittedName>
</protein>
<dbReference type="Pfam" id="PF26622">
    <property type="entry name" value="DUF8199"/>
    <property type="match status" value="1"/>
</dbReference>
<gene>
    <name evidence="2" type="ORF">IQ13_4304</name>
</gene>
<dbReference type="AlphaFoldDB" id="A0A562S8F9"/>
<dbReference type="OrthoDB" id="676308at2"/>
<reference evidence="2 3" key="1">
    <citation type="journal article" date="2015" name="Stand. Genomic Sci.">
        <title>Genomic Encyclopedia of Bacterial and Archaeal Type Strains, Phase III: the genomes of soil and plant-associated and newly described type strains.</title>
        <authorList>
            <person name="Whitman W.B."/>
            <person name="Woyke T."/>
            <person name="Klenk H.P."/>
            <person name="Zhou Y."/>
            <person name="Lilburn T.G."/>
            <person name="Beck B.J."/>
            <person name="De Vos P."/>
            <person name="Vandamme P."/>
            <person name="Eisen J.A."/>
            <person name="Garrity G."/>
            <person name="Hugenholtz P."/>
            <person name="Kyrpides N.C."/>
        </authorList>
    </citation>
    <scope>NUCLEOTIDE SEQUENCE [LARGE SCALE GENOMIC DNA]</scope>
    <source>
        <strain evidence="2 3">CGMCC 1.7271</strain>
    </source>
</reference>
<dbReference type="EMBL" id="VLLE01000009">
    <property type="protein sequence ID" value="TWI77705.1"/>
    <property type="molecule type" value="Genomic_DNA"/>
</dbReference>
<keyword evidence="1" id="KW-0732">Signal</keyword>
<sequence length="132" mass="14409">MKKFAAVILAVLYISTSAGATVHMHYCMGKLSEWGLGHKESKTCGSCGMKTSEAKEKGCCKDELKFVKNSSDQKIVESSFQLMGIMGTAFIPEYVELPSIKISSVTEENPVSNAPPRSNAVAVYILHRTFLI</sequence>
<organism evidence="2 3">
    <name type="scientific">Lacibacter cauensis</name>
    <dbReference type="NCBI Taxonomy" id="510947"/>
    <lineage>
        <taxon>Bacteria</taxon>
        <taxon>Pseudomonadati</taxon>
        <taxon>Bacteroidota</taxon>
        <taxon>Chitinophagia</taxon>
        <taxon>Chitinophagales</taxon>
        <taxon>Chitinophagaceae</taxon>
        <taxon>Lacibacter</taxon>
    </lineage>
</organism>
<dbReference type="RefSeq" id="WP_144888751.1">
    <property type="nucleotide sequence ID" value="NZ_VLLE01000009.1"/>
</dbReference>
<dbReference type="Proteomes" id="UP000316167">
    <property type="component" value="Unassembled WGS sequence"/>
</dbReference>
<proteinExistence type="predicted"/>
<evidence type="ECO:0000313" key="2">
    <source>
        <dbReference type="EMBL" id="TWI77705.1"/>
    </source>
</evidence>
<name>A0A562S8F9_9BACT</name>
<dbReference type="NCBIfam" id="NF047658">
    <property type="entry name" value="HYC_CC_PP"/>
    <property type="match status" value="1"/>
</dbReference>
<evidence type="ECO:0000256" key="1">
    <source>
        <dbReference type="SAM" id="SignalP"/>
    </source>
</evidence>